<sequence length="81" mass="8796">MMNVIFLMSAASTDHSNPRRGPQGTRASDFCVGFEYDEHHFSVANQAAEVSFEGNDHQVFCLRSSLSVSPQGVTSGIFRGA</sequence>
<gene>
    <name evidence="1" type="ORF">J2W88_004589</name>
    <name evidence="2" type="ORF">J2W93_004514</name>
</gene>
<evidence type="ECO:0000313" key="1">
    <source>
        <dbReference type="EMBL" id="MDR6769281.1"/>
    </source>
</evidence>
<dbReference type="EMBL" id="JAVDTL010000010">
    <property type="protein sequence ID" value="MDR6769281.1"/>
    <property type="molecule type" value="Genomic_DNA"/>
</dbReference>
<dbReference type="RefSeq" id="WP_310219191.1">
    <property type="nucleotide sequence ID" value="NZ_JAVDTS010000010.1"/>
</dbReference>
<comment type="caution">
    <text evidence="1">The sequence shown here is derived from an EMBL/GenBank/DDBJ whole genome shotgun (WGS) entry which is preliminary data.</text>
</comment>
<organism evidence="1 4">
    <name type="scientific">Acidovorax delafieldii</name>
    <name type="common">Pseudomonas delafieldii</name>
    <dbReference type="NCBI Taxonomy" id="47920"/>
    <lineage>
        <taxon>Bacteria</taxon>
        <taxon>Pseudomonadati</taxon>
        <taxon>Pseudomonadota</taxon>
        <taxon>Betaproteobacteria</taxon>
        <taxon>Burkholderiales</taxon>
        <taxon>Comamonadaceae</taxon>
        <taxon>Acidovorax</taxon>
    </lineage>
</organism>
<dbReference type="Proteomes" id="UP001249076">
    <property type="component" value="Unassembled WGS sequence"/>
</dbReference>
<name>A0AAJ2BWT0_ACIDE</name>
<evidence type="ECO:0000313" key="3">
    <source>
        <dbReference type="Proteomes" id="UP001249076"/>
    </source>
</evidence>
<evidence type="ECO:0000313" key="4">
    <source>
        <dbReference type="Proteomes" id="UP001253458"/>
    </source>
</evidence>
<dbReference type="EMBL" id="JAVDTS010000010">
    <property type="protein sequence ID" value="MDR6839646.1"/>
    <property type="molecule type" value="Genomic_DNA"/>
</dbReference>
<proteinExistence type="predicted"/>
<evidence type="ECO:0000313" key="2">
    <source>
        <dbReference type="EMBL" id="MDR6839646.1"/>
    </source>
</evidence>
<dbReference type="AlphaFoldDB" id="A0AAJ2BWT0"/>
<keyword evidence="3" id="KW-1185">Reference proteome</keyword>
<dbReference type="Proteomes" id="UP001253458">
    <property type="component" value="Unassembled WGS sequence"/>
</dbReference>
<protein>
    <submittedName>
        <fullName evidence="1">Uncharacterized protein</fullName>
    </submittedName>
</protein>
<reference evidence="1 3" key="1">
    <citation type="submission" date="2023-07" db="EMBL/GenBank/DDBJ databases">
        <title>Sorghum-associated microbial communities from plants grown in Nebraska, USA.</title>
        <authorList>
            <person name="Schachtman D."/>
        </authorList>
    </citation>
    <scope>NUCLEOTIDE SEQUENCE</scope>
    <source>
        <strain evidence="2 3">BE105</strain>
        <strain evidence="1">BE69</strain>
    </source>
</reference>
<accession>A0AAJ2BWT0</accession>